<accession>A0A841GQ39</accession>
<gene>
    <name evidence="9" type="primary">leuS</name>
    <name evidence="15" type="ORF">HNR75_002601</name>
</gene>
<keyword evidence="16" id="KW-1185">Reference proteome</keyword>
<dbReference type="InterPro" id="IPR015413">
    <property type="entry name" value="Methionyl/Leucyl_tRNA_Synth"/>
</dbReference>
<evidence type="ECO:0000259" key="12">
    <source>
        <dbReference type="Pfam" id="PF08264"/>
    </source>
</evidence>
<evidence type="ECO:0000256" key="5">
    <source>
        <dbReference type="ARBA" id="ARBA00022840"/>
    </source>
</evidence>
<dbReference type="GO" id="GO:0005524">
    <property type="term" value="F:ATP binding"/>
    <property type="evidence" value="ECO:0007669"/>
    <property type="project" value="UniProtKB-UniRule"/>
</dbReference>
<name>A0A841GQ39_9GAMM</name>
<evidence type="ECO:0000256" key="4">
    <source>
        <dbReference type="ARBA" id="ARBA00022741"/>
    </source>
</evidence>
<dbReference type="NCBIfam" id="TIGR00396">
    <property type="entry name" value="leuS_bact"/>
    <property type="match status" value="1"/>
</dbReference>
<keyword evidence="2 9" id="KW-0963">Cytoplasm</keyword>
<feature type="short sequence motif" description="'KMSKS' region" evidence="9">
    <location>
        <begin position="621"/>
        <end position="625"/>
    </location>
</feature>
<comment type="caution">
    <text evidence="15">The sequence shown here is derived from an EMBL/GenBank/DDBJ whole genome shotgun (WGS) entry which is preliminary data.</text>
</comment>
<dbReference type="RefSeq" id="WP_188027386.1">
    <property type="nucleotide sequence ID" value="NZ_JACHGR010000009.1"/>
</dbReference>
<dbReference type="AlphaFoldDB" id="A0A841GQ39"/>
<dbReference type="FunFam" id="1.10.730.10:FF:000002">
    <property type="entry name" value="Leucine--tRNA ligase"/>
    <property type="match status" value="1"/>
</dbReference>
<evidence type="ECO:0000259" key="11">
    <source>
        <dbReference type="Pfam" id="PF00133"/>
    </source>
</evidence>
<dbReference type="PANTHER" id="PTHR43740">
    <property type="entry name" value="LEUCYL-TRNA SYNTHETASE"/>
    <property type="match status" value="1"/>
</dbReference>
<dbReference type="EC" id="6.1.1.4" evidence="9"/>
<dbReference type="PROSITE" id="PS00178">
    <property type="entry name" value="AA_TRNA_LIGASE_I"/>
    <property type="match status" value="1"/>
</dbReference>
<dbReference type="Gene3D" id="3.10.20.590">
    <property type="match status" value="1"/>
</dbReference>
<evidence type="ECO:0000313" key="16">
    <source>
        <dbReference type="Proteomes" id="UP000585721"/>
    </source>
</evidence>
<feature type="domain" description="Aminoacyl-tRNA synthetase class Ia" evidence="11">
    <location>
        <begin position="620"/>
        <end position="654"/>
    </location>
</feature>
<dbReference type="SUPFAM" id="SSF50677">
    <property type="entry name" value="ValRS/IleRS/LeuRS editing domain"/>
    <property type="match status" value="1"/>
</dbReference>
<feature type="domain" description="Methionyl/Valyl/Leucyl/Isoleucyl-tRNA synthetase anticodon-binding" evidence="12">
    <location>
        <begin position="701"/>
        <end position="824"/>
    </location>
</feature>
<evidence type="ECO:0000256" key="9">
    <source>
        <dbReference type="HAMAP-Rule" id="MF_00049"/>
    </source>
</evidence>
<dbReference type="FunFam" id="3.90.740.10:FF:000012">
    <property type="entry name" value="Leucine--tRNA ligase"/>
    <property type="match status" value="1"/>
</dbReference>
<evidence type="ECO:0000256" key="3">
    <source>
        <dbReference type="ARBA" id="ARBA00022598"/>
    </source>
</evidence>
<dbReference type="EMBL" id="JACHGR010000009">
    <property type="protein sequence ID" value="MBB6056662.1"/>
    <property type="molecule type" value="Genomic_DNA"/>
</dbReference>
<dbReference type="Gene3D" id="2.20.28.290">
    <property type="match status" value="1"/>
</dbReference>
<dbReference type="FunFam" id="2.20.28.290:FF:000001">
    <property type="entry name" value="Leucine--tRNA ligase"/>
    <property type="match status" value="1"/>
</dbReference>
<evidence type="ECO:0000256" key="7">
    <source>
        <dbReference type="ARBA" id="ARBA00023146"/>
    </source>
</evidence>
<dbReference type="InterPro" id="IPR013155">
    <property type="entry name" value="M/V/L/I-tRNA-synth_anticd-bd"/>
</dbReference>
<dbReference type="Pfam" id="PF09334">
    <property type="entry name" value="tRNA-synt_1g"/>
    <property type="match status" value="1"/>
</dbReference>
<keyword evidence="7 9" id="KW-0030">Aminoacyl-tRNA synthetase</keyword>
<feature type="domain" description="Aminoacyl-tRNA synthetase class Ia" evidence="11">
    <location>
        <begin position="420"/>
        <end position="575"/>
    </location>
</feature>
<dbReference type="HAMAP" id="MF_00049_B">
    <property type="entry name" value="Leu_tRNA_synth_B"/>
    <property type="match status" value="1"/>
</dbReference>
<protein>
    <recommendedName>
        <fullName evidence="9">Leucine--tRNA ligase</fullName>
        <ecNumber evidence="9">6.1.1.4</ecNumber>
    </recommendedName>
    <alternativeName>
        <fullName evidence="9">Leucyl-tRNA synthetase</fullName>
        <shortName evidence="9">LeuRS</shortName>
    </alternativeName>
</protein>
<dbReference type="Gene3D" id="3.40.50.620">
    <property type="entry name" value="HUPs"/>
    <property type="match status" value="2"/>
</dbReference>
<dbReference type="Proteomes" id="UP000585721">
    <property type="component" value="Unassembled WGS sequence"/>
</dbReference>
<dbReference type="SUPFAM" id="SSF52374">
    <property type="entry name" value="Nucleotidylyl transferase"/>
    <property type="match status" value="1"/>
</dbReference>
<comment type="catalytic activity">
    <reaction evidence="8 9">
        <text>tRNA(Leu) + L-leucine + ATP = L-leucyl-tRNA(Leu) + AMP + diphosphate</text>
        <dbReference type="Rhea" id="RHEA:11688"/>
        <dbReference type="Rhea" id="RHEA-COMP:9613"/>
        <dbReference type="Rhea" id="RHEA-COMP:9622"/>
        <dbReference type="ChEBI" id="CHEBI:30616"/>
        <dbReference type="ChEBI" id="CHEBI:33019"/>
        <dbReference type="ChEBI" id="CHEBI:57427"/>
        <dbReference type="ChEBI" id="CHEBI:78442"/>
        <dbReference type="ChEBI" id="CHEBI:78494"/>
        <dbReference type="ChEBI" id="CHEBI:456215"/>
        <dbReference type="EC" id="6.1.1.4"/>
    </reaction>
</comment>
<dbReference type="Pfam" id="PF13603">
    <property type="entry name" value="tRNA-synt_1_2"/>
    <property type="match status" value="1"/>
</dbReference>
<sequence>MSVLEEQYNPQSLEPEVQRHWDKQQTFKAFEKVDKEKFYCLSMFPYPSGRLHMGHVRNYTIGDVISRYQRLNGKNVLQPIGWDAFGLPAENAAIKNNSAPAKWTYENIEYMKGQLKMLGLSYDWDRELATCTPEYYRWEQWFFTELYKKGLVYKKTSSVNWCPNDQTVLANEQVQDGCCWRCDTPVEQKEIPQWFVKITAYAEELLSDLDKLDGWPDMVKTMQRNWIGRSEGLTMTFHVENSEQTFDIYTTRPDTLMGVTYVAVAAAHPLAKQAAEHNAALADFLEECKNTKVAEAELATMEKKGMATGLYALHPIDGRRVPIMVANFVLMDYGTGAVMAVPAHDQRDFEFATKYGLEIRAVIAAADGSAPDVSAAAYTEKGALFNSGEFDGMNFQQAFDAICAKLEAQGLGQRTVNYRLRDWGVSRQRYWGAPIPMLTLEDGTVVPTPADQLPVILPEDVVMDGVQSPIKADPEWAKTTYNGQPALRETDTFDTFMESSWYFARYCCPDYEQGMLDTDKANYWLPVDQYIGGIEHACMHLLYARFFHKLLRDSGMVKSDEPFTRLLCQGMVLADAFYYTEHGARVWVSPVDVKVERDEKGRITKAVDNDGREVIHAGMTKMSKSKNNGIDPQLMVERYGADTVRLFMMFASPADMTLEWQESGVDGAQRFLKRLWKAVVEHTAKGVAPALDVADLSNEQKTLRRELHKTIAKFSDDIGRRQTFNTAIAAIMELMNRVAKAPQETEQDRALIQEVLTNVVLMLYPITPHISFHLWQALGNTDIDQAVWPVADAAAMVEDEKLVVVQVNGKVRGKLTVAADATQEQVQALAMQDPTVAKFVADLTVRKVIYVPGKLLNIVVG</sequence>
<dbReference type="SUPFAM" id="SSF47323">
    <property type="entry name" value="Anticodon-binding domain of a subclass of class I aminoacyl-tRNA synthetases"/>
    <property type="match status" value="1"/>
</dbReference>
<feature type="domain" description="Methionyl/Leucyl tRNA synthetase" evidence="13">
    <location>
        <begin position="42"/>
        <end position="183"/>
    </location>
</feature>
<dbReference type="GO" id="GO:0002161">
    <property type="term" value="F:aminoacyl-tRNA deacylase activity"/>
    <property type="evidence" value="ECO:0007669"/>
    <property type="project" value="InterPro"/>
</dbReference>
<evidence type="ECO:0000259" key="14">
    <source>
        <dbReference type="Pfam" id="PF13603"/>
    </source>
</evidence>
<evidence type="ECO:0000259" key="13">
    <source>
        <dbReference type="Pfam" id="PF09334"/>
    </source>
</evidence>
<feature type="domain" description="Leucyl-tRNA synthetase editing" evidence="14">
    <location>
        <begin position="224"/>
        <end position="406"/>
    </location>
</feature>
<dbReference type="InterPro" id="IPR002300">
    <property type="entry name" value="aa-tRNA-synth_Ia"/>
</dbReference>
<evidence type="ECO:0000256" key="10">
    <source>
        <dbReference type="RuleBase" id="RU363035"/>
    </source>
</evidence>
<reference evidence="15 16" key="1">
    <citation type="submission" date="2020-08" db="EMBL/GenBank/DDBJ databases">
        <title>Genomic Encyclopedia of Type Strains, Phase IV (KMG-IV): sequencing the most valuable type-strain genomes for metagenomic binning, comparative biology and taxonomic classification.</title>
        <authorList>
            <person name="Goeker M."/>
        </authorList>
    </citation>
    <scope>NUCLEOTIDE SEQUENCE [LARGE SCALE GENOMIC DNA]</scope>
    <source>
        <strain evidence="15 16">DSM 22975</strain>
    </source>
</reference>
<evidence type="ECO:0000256" key="1">
    <source>
        <dbReference type="ARBA" id="ARBA00005594"/>
    </source>
</evidence>
<keyword evidence="6 9" id="KW-0648">Protein biosynthesis</keyword>
<proteinExistence type="inferred from homology"/>
<dbReference type="InterPro" id="IPR009008">
    <property type="entry name" value="Val/Leu/Ile-tRNA-synth_edit"/>
</dbReference>
<comment type="similarity">
    <text evidence="1 9 10">Belongs to the class-I aminoacyl-tRNA synthetase family.</text>
</comment>
<evidence type="ECO:0000313" key="15">
    <source>
        <dbReference type="EMBL" id="MBB6056662.1"/>
    </source>
</evidence>
<dbReference type="Gene3D" id="1.10.730.10">
    <property type="entry name" value="Isoleucyl-tRNA Synthetase, Domain 1"/>
    <property type="match status" value="1"/>
</dbReference>
<dbReference type="InterPro" id="IPR009080">
    <property type="entry name" value="tRNAsynth_Ia_anticodon-bd"/>
</dbReference>
<organism evidence="15 16">
    <name type="scientific">Tolumonas osonensis</name>
    <dbReference type="NCBI Taxonomy" id="675874"/>
    <lineage>
        <taxon>Bacteria</taxon>
        <taxon>Pseudomonadati</taxon>
        <taxon>Pseudomonadota</taxon>
        <taxon>Gammaproteobacteria</taxon>
        <taxon>Aeromonadales</taxon>
        <taxon>Aeromonadaceae</taxon>
        <taxon>Tolumonas</taxon>
    </lineage>
</organism>
<dbReference type="InterPro" id="IPR025709">
    <property type="entry name" value="Leu_tRNA-synth_edit"/>
</dbReference>
<feature type="short sequence motif" description="'HIGH' region" evidence="9">
    <location>
        <begin position="45"/>
        <end position="55"/>
    </location>
</feature>
<dbReference type="GO" id="GO:0005829">
    <property type="term" value="C:cytosol"/>
    <property type="evidence" value="ECO:0007669"/>
    <property type="project" value="TreeGrafter"/>
</dbReference>
<evidence type="ECO:0000256" key="2">
    <source>
        <dbReference type="ARBA" id="ARBA00022490"/>
    </source>
</evidence>
<feature type="binding site" evidence="9">
    <location>
        <position position="624"/>
    </location>
    <ligand>
        <name>ATP</name>
        <dbReference type="ChEBI" id="CHEBI:30616"/>
    </ligand>
</feature>
<dbReference type="Pfam" id="PF00133">
    <property type="entry name" value="tRNA-synt_1"/>
    <property type="match status" value="2"/>
</dbReference>
<dbReference type="FunFam" id="3.10.20.590:FF:000001">
    <property type="entry name" value="Leucine--tRNA ligase"/>
    <property type="match status" value="1"/>
</dbReference>
<dbReference type="CDD" id="cd00812">
    <property type="entry name" value="LeuRS_core"/>
    <property type="match status" value="1"/>
</dbReference>
<keyword evidence="4 9" id="KW-0547">Nucleotide-binding</keyword>
<dbReference type="FunFam" id="3.40.50.620:FF:000003">
    <property type="entry name" value="Leucine--tRNA ligase"/>
    <property type="match status" value="1"/>
</dbReference>
<evidence type="ECO:0000256" key="8">
    <source>
        <dbReference type="ARBA" id="ARBA00047469"/>
    </source>
</evidence>
<dbReference type="InterPro" id="IPR001412">
    <property type="entry name" value="aa-tRNA-synth_I_CS"/>
</dbReference>
<dbReference type="CDD" id="cd07958">
    <property type="entry name" value="Anticodon_Ia_Leu_BEm"/>
    <property type="match status" value="1"/>
</dbReference>
<evidence type="ECO:0000256" key="6">
    <source>
        <dbReference type="ARBA" id="ARBA00022917"/>
    </source>
</evidence>
<dbReference type="Gene3D" id="3.90.740.10">
    <property type="entry name" value="Valyl/Leucyl/Isoleucyl-tRNA synthetase, editing domain"/>
    <property type="match status" value="1"/>
</dbReference>
<keyword evidence="5 9" id="KW-0067">ATP-binding</keyword>
<dbReference type="GO" id="GO:0006429">
    <property type="term" value="P:leucyl-tRNA aminoacylation"/>
    <property type="evidence" value="ECO:0007669"/>
    <property type="project" value="UniProtKB-UniRule"/>
</dbReference>
<dbReference type="InterPro" id="IPR002302">
    <property type="entry name" value="Leu-tRNA-ligase"/>
</dbReference>
<dbReference type="FunFam" id="3.40.50.620:FF:000124">
    <property type="entry name" value="Leucine--tRNA ligase"/>
    <property type="match status" value="1"/>
</dbReference>
<dbReference type="Pfam" id="PF08264">
    <property type="entry name" value="Anticodon_1"/>
    <property type="match status" value="1"/>
</dbReference>
<dbReference type="InterPro" id="IPR014729">
    <property type="entry name" value="Rossmann-like_a/b/a_fold"/>
</dbReference>
<dbReference type="PANTHER" id="PTHR43740:SF2">
    <property type="entry name" value="LEUCINE--TRNA LIGASE, MITOCHONDRIAL"/>
    <property type="match status" value="1"/>
</dbReference>
<comment type="subcellular location">
    <subcellularLocation>
        <location evidence="9">Cytoplasm</location>
    </subcellularLocation>
</comment>
<keyword evidence="3 9" id="KW-0436">Ligase</keyword>
<dbReference type="GO" id="GO:0004823">
    <property type="term" value="F:leucine-tRNA ligase activity"/>
    <property type="evidence" value="ECO:0007669"/>
    <property type="project" value="UniProtKB-UniRule"/>
</dbReference>
<dbReference type="PRINTS" id="PR00985">
    <property type="entry name" value="TRNASYNTHLEU"/>
</dbReference>